<dbReference type="EMBL" id="CP071091">
    <property type="protein sequence ID" value="QSQ17228.1"/>
    <property type="molecule type" value="Genomic_DNA"/>
</dbReference>
<feature type="compositionally biased region" description="Basic and acidic residues" evidence="1">
    <location>
        <begin position="442"/>
        <end position="452"/>
    </location>
</feature>
<evidence type="ECO:0000256" key="1">
    <source>
        <dbReference type="SAM" id="MobiDB-lite"/>
    </source>
</evidence>
<evidence type="ECO:0000313" key="2">
    <source>
        <dbReference type="EMBL" id="QSQ17228.1"/>
    </source>
</evidence>
<evidence type="ECO:0000313" key="3">
    <source>
        <dbReference type="Proteomes" id="UP000663090"/>
    </source>
</evidence>
<accession>A0ABX7NLU4</accession>
<feature type="region of interest" description="Disordered" evidence="1">
    <location>
        <begin position="412"/>
        <end position="452"/>
    </location>
</feature>
<proteinExistence type="predicted"/>
<protein>
    <submittedName>
        <fullName evidence="2">Phage portal protein</fullName>
    </submittedName>
</protein>
<sequence>MASLVRRAFQALGLLPVHQGPIVRILPVPSFSPRRGSREVLLAYREIAWLRTVVDTVAEATATPTWKVYKRTRPNGLSRDDRRLKSSDKAVRTKAMKEAAEAGDLVDLPDHELLRLLEAPHPRYPGRAYLKLGQVHVDLVGEVFLWLQRSDDGRVAGWVIVPPSRIMMTPTPGNPFFFINYNLFSGTVPEADVLWFKHLDPENPEDRGSGAGMSLGDELDTTEAISRATKATFERGGVPSAIVGVDSKGGAADELDDAVDDLRKEFESQFSGPENAGRMWFTRGTASIAEVRVSFRELQTEELKKGLLDYIRQTYNVPPELVGDLSSSNRSTAEDAKYTLADFAVLPRLEFWRTWLQHCLVPLVDRDAILDYEDPRPQHWERVFRLMTTPPTQAFTWNEVRVLAGYQPDPALAGRRPLPLPGQGGGGINPESAAANATPSPPRDRSGEEGRI</sequence>
<name>A0ABX7NLU4_9BACT</name>
<reference evidence="2 3" key="1">
    <citation type="submission" date="2021-02" db="EMBL/GenBank/DDBJ databases">
        <title>De Novo genome assembly of isolated myxobacteria.</title>
        <authorList>
            <person name="Stevens D.C."/>
        </authorList>
    </citation>
    <scope>NUCLEOTIDE SEQUENCE [LARGE SCALE GENOMIC DNA]</scope>
    <source>
        <strain evidence="2 3">SCHIC003</strain>
    </source>
</reference>
<organism evidence="2 3">
    <name type="scientific">Myxococcus landrumensis</name>
    <dbReference type="NCBI Taxonomy" id="2813577"/>
    <lineage>
        <taxon>Bacteria</taxon>
        <taxon>Pseudomonadati</taxon>
        <taxon>Myxococcota</taxon>
        <taxon>Myxococcia</taxon>
        <taxon>Myxococcales</taxon>
        <taxon>Cystobacterineae</taxon>
        <taxon>Myxococcaceae</taxon>
        <taxon>Myxococcus</taxon>
    </lineage>
</organism>
<gene>
    <name evidence="2" type="ORF">JY572_14705</name>
</gene>
<dbReference type="Proteomes" id="UP000663090">
    <property type="component" value="Chromosome"/>
</dbReference>
<dbReference type="Pfam" id="PF04860">
    <property type="entry name" value="Phage_portal"/>
    <property type="match status" value="1"/>
</dbReference>
<dbReference type="InterPro" id="IPR006944">
    <property type="entry name" value="Phage/GTA_portal"/>
</dbReference>
<dbReference type="RefSeq" id="WP_206718862.1">
    <property type="nucleotide sequence ID" value="NZ_CP071091.1"/>
</dbReference>
<keyword evidence="3" id="KW-1185">Reference proteome</keyword>